<name>A0A0A9GHG5_ARUDO</name>
<evidence type="ECO:0000313" key="1">
    <source>
        <dbReference type="EMBL" id="JAE23937.1"/>
    </source>
</evidence>
<reference evidence="1" key="2">
    <citation type="journal article" date="2015" name="Data Brief">
        <title>Shoot transcriptome of the giant reed, Arundo donax.</title>
        <authorList>
            <person name="Barrero R.A."/>
            <person name="Guerrero F.D."/>
            <person name="Moolhuijzen P."/>
            <person name="Goolsby J.A."/>
            <person name="Tidwell J."/>
            <person name="Bellgard S.E."/>
            <person name="Bellgard M.I."/>
        </authorList>
    </citation>
    <scope>NUCLEOTIDE SEQUENCE</scope>
    <source>
        <tissue evidence="1">Shoot tissue taken approximately 20 cm above the soil surface</tissue>
    </source>
</reference>
<sequence>MFCSFCPSIHPHVA</sequence>
<protein>
    <submittedName>
        <fullName evidence="1">Uncharacterized protein</fullName>
    </submittedName>
</protein>
<accession>A0A0A9GHG5</accession>
<dbReference type="EMBL" id="GBRH01173959">
    <property type="protein sequence ID" value="JAE23937.1"/>
    <property type="molecule type" value="Transcribed_RNA"/>
</dbReference>
<proteinExistence type="predicted"/>
<reference evidence="1" key="1">
    <citation type="submission" date="2014-09" db="EMBL/GenBank/DDBJ databases">
        <authorList>
            <person name="Magalhaes I.L.F."/>
            <person name="Oliveira U."/>
            <person name="Santos F.R."/>
            <person name="Vidigal T.H.D.A."/>
            <person name="Brescovit A.D."/>
            <person name="Santos A.J."/>
        </authorList>
    </citation>
    <scope>NUCLEOTIDE SEQUENCE</scope>
    <source>
        <tissue evidence="1">Shoot tissue taken approximately 20 cm above the soil surface</tissue>
    </source>
</reference>
<organism evidence="1">
    <name type="scientific">Arundo donax</name>
    <name type="common">Giant reed</name>
    <name type="synonym">Donax arundinaceus</name>
    <dbReference type="NCBI Taxonomy" id="35708"/>
    <lineage>
        <taxon>Eukaryota</taxon>
        <taxon>Viridiplantae</taxon>
        <taxon>Streptophyta</taxon>
        <taxon>Embryophyta</taxon>
        <taxon>Tracheophyta</taxon>
        <taxon>Spermatophyta</taxon>
        <taxon>Magnoliopsida</taxon>
        <taxon>Liliopsida</taxon>
        <taxon>Poales</taxon>
        <taxon>Poaceae</taxon>
        <taxon>PACMAD clade</taxon>
        <taxon>Arundinoideae</taxon>
        <taxon>Arundineae</taxon>
        <taxon>Arundo</taxon>
    </lineage>
</organism>